<evidence type="ECO:0000313" key="1">
    <source>
        <dbReference type="EMBL" id="EME36564.1"/>
    </source>
</evidence>
<dbReference type="RefSeq" id="WP_006214775.1">
    <property type="nucleotide sequence ID" value="NZ_ANHZ02000012.1"/>
</dbReference>
<organism evidence="1 2">
    <name type="scientific">Kocuria palustris PEL</name>
    <dbReference type="NCBI Taxonomy" id="1236550"/>
    <lineage>
        <taxon>Bacteria</taxon>
        <taxon>Bacillati</taxon>
        <taxon>Actinomycetota</taxon>
        <taxon>Actinomycetes</taxon>
        <taxon>Micrococcales</taxon>
        <taxon>Micrococcaceae</taxon>
        <taxon>Kocuria</taxon>
    </lineage>
</organism>
<keyword evidence="2" id="KW-1185">Reference proteome</keyword>
<comment type="caution">
    <text evidence="1">The sequence shown here is derived from an EMBL/GenBank/DDBJ whole genome shotgun (WGS) entry which is preliminary data.</text>
</comment>
<proteinExistence type="predicted"/>
<gene>
    <name evidence="1" type="ORF">C884_00358</name>
</gene>
<sequence length="113" mass="12304">MTTISTAIASQADADLIRAINTMPVWSGAPWIEDVTTSADGQSLIVTVWDDDEQPAQMDLSADQLREAITTAEQRGYRLCCAEAMQDEGIEYGCPDDLDTIIQTAAYGRIIFA</sequence>
<dbReference type="EMBL" id="ANHZ02000012">
    <property type="protein sequence ID" value="EME36564.1"/>
    <property type="molecule type" value="Genomic_DNA"/>
</dbReference>
<dbReference type="Proteomes" id="UP000009877">
    <property type="component" value="Unassembled WGS sequence"/>
</dbReference>
<reference evidence="1 2" key="1">
    <citation type="journal article" date="2014" name="Genome Announc.">
        <title>Draft Genome Sequence of Kocuria palustris PEL.</title>
        <authorList>
            <person name="Sharma G."/>
            <person name="Khatri I."/>
            <person name="Subramanian S."/>
        </authorList>
    </citation>
    <scope>NUCLEOTIDE SEQUENCE [LARGE SCALE GENOMIC DNA]</scope>
    <source>
        <strain evidence="1 2">PEL</strain>
    </source>
</reference>
<evidence type="ECO:0000313" key="2">
    <source>
        <dbReference type="Proteomes" id="UP000009877"/>
    </source>
</evidence>
<name>M2YD58_9MICC</name>
<protein>
    <submittedName>
        <fullName evidence="1">Uncharacterized protein</fullName>
    </submittedName>
</protein>
<accession>M2YD58</accession>
<dbReference type="AlphaFoldDB" id="M2YD58"/>